<evidence type="ECO:0000313" key="12">
    <source>
        <dbReference type="EMBL" id="MDN4164103.1"/>
    </source>
</evidence>
<dbReference type="Pfam" id="PF01223">
    <property type="entry name" value="Endonuclease_NS"/>
    <property type="match status" value="1"/>
</dbReference>
<sequence>MQSKRETTANGYSLLLTLILVLAICGVLYFLIKSHFSKKDVPTYSTTERSAPPHTSPFSAIDSLQLAKHQDSFPFPYISETDTLITHKGYSLVYQEEWEQARWVAWQIDANRGLAKAERSSSFYSDPLIHSKSAHPNDYKNSGYDRGHLAPAADFSHDEVLMKESFYMSNMSPQVPSFNRGIWKKLEEHTRELAQQHAHLYVVAGPIIAGEVKKIGANQVYVPTYYFKIIADLDTPGLKIAAFILPNQKADKAIASFQVAVDSVERLSGLNFFPLLPDSLEQTLEAELLSIDTW</sequence>
<keyword evidence="9" id="KW-0812">Transmembrane</keyword>
<evidence type="ECO:0000256" key="5">
    <source>
        <dbReference type="ARBA" id="ARBA00022759"/>
    </source>
</evidence>
<evidence type="ECO:0000256" key="3">
    <source>
        <dbReference type="ARBA" id="ARBA00022722"/>
    </source>
</evidence>
<feature type="domain" description="ENPP1-3/EXOG-like endonuclease/phosphodiesterase" evidence="10">
    <location>
        <begin position="87"/>
        <end position="279"/>
    </location>
</feature>
<dbReference type="EMBL" id="JAUHJS010000001">
    <property type="protein sequence ID" value="MDN4164103.1"/>
    <property type="molecule type" value="Genomic_DNA"/>
</dbReference>
<dbReference type="PROSITE" id="PS01070">
    <property type="entry name" value="NUCLEASE_NON_SPEC"/>
    <property type="match status" value="1"/>
</dbReference>
<keyword evidence="7" id="KW-0460">Magnesium</keyword>
<keyword evidence="5 8" id="KW-0255">Endonuclease</keyword>
<dbReference type="InterPro" id="IPR044925">
    <property type="entry name" value="His-Me_finger_sf"/>
</dbReference>
<keyword evidence="9" id="KW-0472">Membrane</keyword>
<evidence type="ECO:0000256" key="9">
    <source>
        <dbReference type="SAM" id="Phobius"/>
    </source>
</evidence>
<keyword evidence="9" id="KW-1133">Transmembrane helix</keyword>
<evidence type="ECO:0000256" key="6">
    <source>
        <dbReference type="ARBA" id="ARBA00022801"/>
    </source>
</evidence>
<evidence type="ECO:0000256" key="2">
    <source>
        <dbReference type="ARBA" id="ARBA00010052"/>
    </source>
</evidence>
<dbReference type="PANTHER" id="PTHR13966">
    <property type="entry name" value="ENDONUCLEASE RELATED"/>
    <property type="match status" value="1"/>
</dbReference>
<dbReference type="SMART" id="SM00477">
    <property type="entry name" value="NUC"/>
    <property type="match status" value="1"/>
</dbReference>
<evidence type="ECO:0000259" key="10">
    <source>
        <dbReference type="SMART" id="SM00477"/>
    </source>
</evidence>
<proteinExistence type="inferred from homology"/>
<name>A0ABT8F1D9_9BACT</name>
<dbReference type="Gene3D" id="3.40.570.10">
    <property type="entry name" value="Extracellular Endonuclease, subunit A"/>
    <property type="match status" value="1"/>
</dbReference>
<gene>
    <name evidence="12" type="ORF">QWY31_01255</name>
</gene>
<keyword evidence="13" id="KW-1185">Reference proteome</keyword>
<dbReference type="SUPFAM" id="SSF54060">
    <property type="entry name" value="His-Me finger endonucleases"/>
    <property type="match status" value="1"/>
</dbReference>
<dbReference type="CDD" id="cd00091">
    <property type="entry name" value="NUC"/>
    <property type="match status" value="1"/>
</dbReference>
<evidence type="ECO:0000256" key="1">
    <source>
        <dbReference type="ARBA" id="ARBA00001946"/>
    </source>
</evidence>
<comment type="similarity">
    <text evidence="2 8">Belongs to the DNA/RNA non-specific endonuclease family.</text>
</comment>
<evidence type="ECO:0000256" key="4">
    <source>
        <dbReference type="ARBA" id="ARBA00022723"/>
    </source>
</evidence>
<feature type="transmembrane region" description="Helical" evidence="9">
    <location>
        <begin position="12"/>
        <end position="32"/>
    </location>
</feature>
<feature type="domain" description="DNA/RNA non-specific endonuclease/pyrophosphatase/phosphodiesterase" evidence="11">
    <location>
        <begin position="86"/>
        <end position="279"/>
    </location>
</feature>
<evidence type="ECO:0000256" key="8">
    <source>
        <dbReference type="RuleBase" id="RU366055"/>
    </source>
</evidence>
<keyword evidence="4 8" id="KW-0479">Metal-binding</keyword>
<dbReference type="PANTHER" id="PTHR13966:SF5">
    <property type="entry name" value="ENDONUCLEASE G, MITOCHONDRIAL"/>
    <property type="match status" value="1"/>
</dbReference>
<dbReference type="InterPro" id="IPR001604">
    <property type="entry name" value="Endo_G_ENPP1-like_dom"/>
</dbReference>
<keyword evidence="6 8" id="KW-0378">Hydrolase</keyword>
<dbReference type="GO" id="GO:0004519">
    <property type="term" value="F:endonuclease activity"/>
    <property type="evidence" value="ECO:0007669"/>
    <property type="project" value="UniProtKB-KW"/>
</dbReference>
<dbReference type="InterPro" id="IPR018524">
    <property type="entry name" value="DNA/RNA_endonuclease_AS"/>
</dbReference>
<evidence type="ECO:0000259" key="11">
    <source>
        <dbReference type="SMART" id="SM00892"/>
    </source>
</evidence>
<dbReference type="InterPro" id="IPR044929">
    <property type="entry name" value="DNA/RNA_non-sp_Endonuclease_sf"/>
</dbReference>
<dbReference type="EC" id="3.1.30.-" evidence="8"/>
<evidence type="ECO:0000313" key="13">
    <source>
        <dbReference type="Proteomes" id="UP001168552"/>
    </source>
</evidence>
<comment type="caution">
    <text evidence="12">The sequence shown here is derived from an EMBL/GenBank/DDBJ whole genome shotgun (WGS) entry which is preliminary data.</text>
</comment>
<dbReference type="RefSeq" id="WP_320002629.1">
    <property type="nucleotide sequence ID" value="NZ_JAUHJS010000001.1"/>
</dbReference>
<organism evidence="12 13">
    <name type="scientific">Shiella aurantiaca</name>
    <dbReference type="NCBI Taxonomy" id="3058365"/>
    <lineage>
        <taxon>Bacteria</taxon>
        <taxon>Pseudomonadati</taxon>
        <taxon>Bacteroidota</taxon>
        <taxon>Cytophagia</taxon>
        <taxon>Cytophagales</taxon>
        <taxon>Shiellaceae</taxon>
        <taxon>Shiella</taxon>
    </lineage>
</organism>
<dbReference type="SMART" id="SM00892">
    <property type="entry name" value="Endonuclease_NS"/>
    <property type="match status" value="1"/>
</dbReference>
<protein>
    <recommendedName>
        <fullName evidence="8">Endonuclease</fullName>
        <ecNumber evidence="8">3.1.30.-</ecNumber>
    </recommendedName>
</protein>
<keyword evidence="3 8" id="KW-0540">Nuclease</keyword>
<accession>A0ABT8F1D9</accession>
<dbReference type="InterPro" id="IPR020821">
    <property type="entry name" value="ENPP1-3/EXOG-like_nuc-like"/>
</dbReference>
<dbReference type="Proteomes" id="UP001168552">
    <property type="component" value="Unassembled WGS sequence"/>
</dbReference>
<evidence type="ECO:0000256" key="7">
    <source>
        <dbReference type="ARBA" id="ARBA00022842"/>
    </source>
</evidence>
<dbReference type="InterPro" id="IPR040255">
    <property type="entry name" value="Non-specific_endonuclease"/>
</dbReference>
<comment type="cofactor">
    <cofactor evidence="1 8">
        <name>Mg(2+)</name>
        <dbReference type="ChEBI" id="CHEBI:18420"/>
    </cofactor>
</comment>
<reference evidence="12" key="1">
    <citation type="submission" date="2023-06" db="EMBL/GenBank/DDBJ databases">
        <title>Cytophagales bacterium Strain LB-30, isolated from soil.</title>
        <authorList>
            <person name="Liu B."/>
        </authorList>
    </citation>
    <scope>NUCLEOTIDE SEQUENCE</scope>
    <source>
        <strain evidence="12">LB-30</strain>
    </source>
</reference>